<reference evidence="2 3" key="1">
    <citation type="submission" date="2020-03" db="EMBL/GenBank/DDBJ databases">
        <title>Draft genome of Streptomyces sp. ventii, isolated from the Axial Seamount in the Pacific Ocean, and resequencing of the two type strains Streptomyces lonarensis strain NCL 716 and Streptomyces bohaiensis strain 11A07.</title>
        <authorList>
            <person name="Loughran R.M."/>
            <person name="Pfannmuller K.M."/>
            <person name="Wasson B.J."/>
            <person name="Deadmond M.C."/>
            <person name="Paddock B.E."/>
            <person name="Koyack M.J."/>
            <person name="Gallegos D.A."/>
            <person name="Mitchell E.A."/>
            <person name="Ushijima B."/>
            <person name="Saw J.H."/>
            <person name="Mcphail K.L."/>
            <person name="Videau P."/>
        </authorList>
    </citation>
    <scope>NUCLEOTIDE SEQUENCE [LARGE SCALE GENOMIC DNA]</scope>
    <source>
        <strain evidence="2 3">NCL716</strain>
    </source>
</reference>
<evidence type="ECO:0000313" key="2">
    <source>
        <dbReference type="EMBL" id="NJQ04740.1"/>
    </source>
</evidence>
<accession>A0A7X6HXV8</accession>
<name>A0A7X6HXV8_9ACTN</name>
<evidence type="ECO:0000313" key="3">
    <source>
        <dbReference type="Proteomes" id="UP000578686"/>
    </source>
</evidence>
<organism evidence="2 3">
    <name type="scientific">Streptomyces lonarensis</name>
    <dbReference type="NCBI Taxonomy" id="700599"/>
    <lineage>
        <taxon>Bacteria</taxon>
        <taxon>Bacillati</taxon>
        <taxon>Actinomycetota</taxon>
        <taxon>Actinomycetes</taxon>
        <taxon>Kitasatosporales</taxon>
        <taxon>Streptomycetaceae</taxon>
        <taxon>Streptomyces</taxon>
    </lineage>
</organism>
<gene>
    <name evidence="2" type="ORF">HCN56_03870</name>
</gene>
<comment type="caution">
    <text evidence="2">The sequence shown here is derived from an EMBL/GenBank/DDBJ whole genome shotgun (WGS) entry which is preliminary data.</text>
</comment>
<sequence>MRQGGLHVSEILTQRIIGDALAARLITDVRKSWPELTDDLGARGVAQLEGYLRASASSVEPLTPSLPVDLFWHALLLRTRDYADVCELVAGGPIHHVPDDAEGCDPRAGREAIGRTKEAMRAVGVEPDADLWPGEGSAECSQCHAGCSDSPNGPKK</sequence>
<proteinExistence type="predicted"/>
<protein>
    <submittedName>
        <fullName evidence="2">Uncharacterized protein</fullName>
    </submittedName>
</protein>
<feature type="region of interest" description="Disordered" evidence="1">
    <location>
        <begin position="127"/>
        <end position="156"/>
    </location>
</feature>
<dbReference type="EMBL" id="JAAVJD010000014">
    <property type="protein sequence ID" value="NJQ04740.1"/>
    <property type="molecule type" value="Genomic_DNA"/>
</dbReference>
<evidence type="ECO:0000256" key="1">
    <source>
        <dbReference type="SAM" id="MobiDB-lite"/>
    </source>
</evidence>
<keyword evidence="3" id="KW-1185">Reference proteome</keyword>
<dbReference type="Proteomes" id="UP000578686">
    <property type="component" value="Unassembled WGS sequence"/>
</dbReference>
<dbReference type="AlphaFoldDB" id="A0A7X6HXV8"/>